<evidence type="ECO:0000313" key="1">
    <source>
        <dbReference type="EMBL" id="RUT07268.1"/>
    </source>
</evidence>
<dbReference type="AlphaFoldDB" id="A0A433VMB8"/>
<keyword evidence="2" id="KW-1185">Reference proteome</keyword>
<proteinExistence type="predicted"/>
<accession>A0A433VMB8</accession>
<dbReference type="EMBL" id="RSCL01000005">
    <property type="protein sequence ID" value="RUT07268.1"/>
    <property type="molecule type" value="Genomic_DNA"/>
</dbReference>
<gene>
    <name evidence="1" type="ORF">DSM106972_025290</name>
</gene>
<organism evidence="1 2">
    <name type="scientific">Dulcicalothrix desertica PCC 7102</name>
    <dbReference type="NCBI Taxonomy" id="232991"/>
    <lineage>
        <taxon>Bacteria</taxon>
        <taxon>Bacillati</taxon>
        <taxon>Cyanobacteriota</taxon>
        <taxon>Cyanophyceae</taxon>
        <taxon>Nostocales</taxon>
        <taxon>Calotrichaceae</taxon>
        <taxon>Dulcicalothrix</taxon>
    </lineage>
</organism>
<reference evidence="1" key="1">
    <citation type="submission" date="2018-12" db="EMBL/GenBank/DDBJ databases">
        <authorList>
            <person name="Will S."/>
            <person name="Neumann-Schaal M."/>
            <person name="Henke P."/>
        </authorList>
    </citation>
    <scope>NUCLEOTIDE SEQUENCE</scope>
    <source>
        <strain evidence="1">PCC 7102</strain>
    </source>
</reference>
<comment type="caution">
    <text evidence="1">The sequence shown here is derived from an EMBL/GenBank/DDBJ whole genome shotgun (WGS) entry which is preliminary data.</text>
</comment>
<sequence length="69" mass="7885">MVTIYEVLLLLELTNAILISILMLTGKVRAEELKNVRNISMENNRIVKRINNTVNSSENQSNIQSKKID</sequence>
<dbReference type="Proteomes" id="UP000271624">
    <property type="component" value="Unassembled WGS sequence"/>
</dbReference>
<dbReference type="RefSeq" id="WP_127081091.1">
    <property type="nucleotide sequence ID" value="NZ_RSCL01000005.1"/>
</dbReference>
<evidence type="ECO:0000313" key="2">
    <source>
        <dbReference type="Proteomes" id="UP000271624"/>
    </source>
</evidence>
<protein>
    <submittedName>
        <fullName evidence="1">Uncharacterized protein</fullName>
    </submittedName>
</protein>
<name>A0A433VMB8_9CYAN</name>
<reference evidence="1" key="2">
    <citation type="journal article" date="2019" name="Genome Biol. Evol.">
        <title>Day and night: Metabolic profiles and evolutionary relationships of six axenic non-marine cyanobacteria.</title>
        <authorList>
            <person name="Will S.E."/>
            <person name="Henke P."/>
            <person name="Boedeker C."/>
            <person name="Huang S."/>
            <person name="Brinkmann H."/>
            <person name="Rohde M."/>
            <person name="Jarek M."/>
            <person name="Friedl T."/>
            <person name="Seufert S."/>
            <person name="Schumacher M."/>
            <person name="Overmann J."/>
            <person name="Neumann-Schaal M."/>
            <person name="Petersen J."/>
        </authorList>
    </citation>
    <scope>NUCLEOTIDE SEQUENCE [LARGE SCALE GENOMIC DNA]</scope>
    <source>
        <strain evidence="1">PCC 7102</strain>
    </source>
</reference>